<gene>
    <name evidence="2" type="ORF">G6Z34_13910</name>
</gene>
<evidence type="ECO:0000256" key="1">
    <source>
        <dbReference type="SAM" id="Coils"/>
    </source>
</evidence>
<name>A0AAP6WRH2_CLOPF</name>
<sequence length="341" mass="38637">MLSNELQTLFNKEFKGEAKVSKLSADLRGKVIVVYGSNNLGKTLQASRMKNPVFMPFEKGMNGVHGAMVLTTRSWSQARKHAKKLAGKNFVKLLQQGEQITLIIDGIENVGRYCREYVASKYDARDIASAKGGYGAWQPYEDEMHSWVDSIISLGYTVMFLGHESYDKDKDKYTIKGDKRNIDPIKDNADIVIYLQSNGVDENGNEIPSSGYLAETKDFFARSRFTCMDTVIPEYTAENLEKVIVDGIQREIDEKGLESVSFDEQQEIYETEDMSLEEIKEAIKEKYLALEEIGEEELDKYGEIVEEHLGDVTVSEATNKQLEALKCILDDLEDLLDELEE</sequence>
<comment type="caution">
    <text evidence="2">The sequence shown here is derived from an EMBL/GenBank/DDBJ whole genome shotgun (WGS) entry which is preliminary data.</text>
</comment>
<dbReference type="Proteomes" id="UP000481454">
    <property type="component" value="Unassembled WGS sequence"/>
</dbReference>
<organism evidence="2 3">
    <name type="scientific">Clostridium perfringens</name>
    <dbReference type="NCBI Taxonomy" id="1502"/>
    <lineage>
        <taxon>Bacteria</taxon>
        <taxon>Bacillati</taxon>
        <taxon>Bacillota</taxon>
        <taxon>Clostridia</taxon>
        <taxon>Eubacteriales</taxon>
        <taxon>Clostridiaceae</taxon>
        <taxon>Clostridium</taxon>
    </lineage>
</organism>
<dbReference type="AlphaFoldDB" id="A0AAP6WRH2"/>
<feature type="coiled-coil region" evidence="1">
    <location>
        <begin position="276"/>
        <end position="335"/>
    </location>
</feature>
<protein>
    <submittedName>
        <fullName evidence="2">AAA family ATPase</fullName>
    </submittedName>
</protein>
<dbReference type="EMBL" id="JAALLZ010000006">
    <property type="protein sequence ID" value="NGU31181.1"/>
    <property type="molecule type" value="Genomic_DNA"/>
</dbReference>
<dbReference type="RefSeq" id="WP_164801133.1">
    <property type="nucleotide sequence ID" value="NZ_JAALLZ010000006.1"/>
</dbReference>
<reference evidence="2 3" key="1">
    <citation type="submission" date="2020-02" db="EMBL/GenBank/DDBJ databases">
        <title>Genomic Insights into the Phylogeny and Genetic Plasticity of the Human and Animal Enteric Pathogen Clostridium perfringens.</title>
        <authorList>
            <person name="Feng Y."/>
            <person name="Hu Y."/>
        </authorList>
    </citation>
    <scope>NUCLEOTIDE SEQUENCE [LARGE SCALE GENOMIC DNA]</scope>
    <source>
        <strain evidence="2 3">CP-40</strain>
    </source>
</reference>
<evidence type="ECO:0000313" key="3">
    <source>
        <dbReference type="Proteomes" id="UP000481454"/>
    </source>
</evidence>
<proteinExistence type="predicted"/>
<accession>A0AAP6WRH2</accession>
<keyword evidence="1" id="KW-0175">Coiled coil</keyword>
<dbReference type="Pfam" id="PF13479">
    <property type="entry name" value="AAA_24"/>
    <property type="match status" value="1"/>
</dbReference>
<evidence type="ECO:0000313" key="2">
    <source>
        <dbReference type="EMBL" id="NGU31181.1"/>
    </source>
</evidence>